<dbReference type="InterPro" id="IPR003768">
    <property type="entry name" value="ScpA"/>
</dbReference>
<sequence>MRRRRKATNLPVIGGESMSQELSFDLESEERAEGEAFLVDVDGFEGPLDLLLELARRQKVDLARISILALAEQYLAFIDEARRVRLELAADYLVMAAWLAFLKSRLLLPEQPKNGDEPSAADLAAALAERLRRLELIRLAADRLTQRAQLGRDMFLRGGPEGLETISQANYQASLFDLLSAYARQRSKTAVSRVVLRQRTVWSLAEAREALERLAGVAGEWIVLDDFLLQYCADLQTARTVRASSFTASLEMVREGQLDIRQDRPFAPLWLRRRPTQPPQESLL</sequence>
<gene>
    <name evidence="1" type="ORF">AMST5_01227</name>
</gene>
<name>A0AA48RCF6_9ZZZZ</name>
<evidence type="ECO:0008006" key="2">
    <source>
        <dbReference type="Google" id="ProtNLM"/>
    </source>
</evidence>
<organism evidence="1">
    <name type="scientific">freshwater sediment metagenome</name>
    <dbReference type="NCBI Taxonomy" id="556182"/>
    <lineage>
        <taxon>unclassified sequences</taxon>
        <taxon>metagenomes</taxon>
        <taxon>ecological metagenomes</taxon>
    </lineage>
</organism>
<reference evidence="1" key="1">
    <citation type="submission" date="2023-07" db="EMBL/GenBank/DDBJ databases">
        <authorList>
            <person name="Pelsma A.J. K."/>
        </authorList>
    </citation>
    <scope>NUCLEOTIDE SEQUENCE</scope>
</reference>
<dbReference type="AlphaFoldDB" id="A0AA48RCF6"/>
<dbReference type="Gene3D" id="6.10.250.2410">
    <property type="match status" value="1"/>
</dbReference>
<dbReference type="EMBL" id="OY288114">
    <property type="protein sequence ID" value="CAJ0859633.1"/>
    <property type="molecule type" value="Genomic_DNA"/>
</dbReference>
<evidence type="ECO:0000313" key="1">
    <source>
        <dbReference type="EMBL" id="CAJ0859633.1"/>
    </source>
</evidence>
<accession>A0AA48RCF6</accession>
<dbReference type="PANTHER" id="PTHR33969:SF2">
    <property type="entry name" value="SEGREGATION AND CONDENSATION PROTEIN A"/>
    <property type="match status" value="1"/>
</dbReference>
<dbReference type="Pfam" id="PF02616">
    <property type="entry name" value="SMC_ScpA"/>
    <property type="match status" value="1"/>
</dbReference>
<protein>
    <recommendedName>
        <fullName evidence="2">Chromosome segregation and condensation protein ScpA</fullName>
    </recommendedName>
</protein>
<proteinExistence type="predicted"/>
<dbReference type="PANTHER" id="PTHR33969">
    <property type="entry name" value="SEGREGATION AND CONDENSATION PROTEIN A"/>
    <property type="match status" value="1"/>
</dbReference>